<feature type="transmembrane region" description="Helical" evidence="1">
    <location>
        <begin position="70"/>
        <end position="93"/>
    </location>
</feature>
<evidence type="ECO:0000313" key="3">
    <source>
        <dbReference type="Proteomes" id="UP000479710"/>
    </source>
</evidence>
<comment type="caution">
    <text evidence="2">The sequence shown here is derived from an EMBL/GenBank/DDBJ whole genome shotgun (WGS) entry which is preliminary data.</text>
</comment>
<gene>
    <name evidence="2" type="ORF">E2562_025918</name>
</gene>
<evidence type="ECO:0000313" key="2">
    <source>
        <dbReference type="EMBL" id="KAF0899975.1"/>
    </source>
</evidence>
<proteinExistence type="predicted"/>
<accession>A0A6G1CH68</accession>
<name>A0A6G1CH68_9ORYZ</name>
<reference evidence="2 3" key="1">
    <citation type="submission" date="2019-11" db="EMBL/GenBank/DDBJ databases">
        <title>Whole genome sequence of Oryza granulata.</title>
        <authorList>
            <person name="Li W."/>
        </authorList>
    </citation>
    <scope>NUCLEOTIDE SEQUENCE [LARGE SCALE GENOMIC DNA]</scope>
    <source>
        <strain evidence="3">cv. Menghai</strain>
        <tissue evidence="2">Leaf</tissue>
    </source>
</reference>
<keyword evidence="3" id="KW-1185">Reference proteome</keyword>
<keyword evidence="1" id="KW-0812">Transmembrane</keyword>
<keyword evidence="1" id="KW-1133">Transmembrane helix</keyword>
<evidence type="ECO:0000256" key="1">
    <source>
        <dbReference type="SAM" id="Phobius"/>
    </source>
</evidence>
<dbReference type="Proteomes" id="UP000479710">
    <property type="component" value="Unassembled WGS sequence"/>
</dbReference>
<organism evidence="2 3">
    <name type="scientific">Oryza meyeriana var. granulata</name>
    <dbReference type="NCBI Taxonomy" id="110450"/>
    <lineage>
        <taxon>Eukaryota</taxon>
        <taxon>Viridiplantae</taxon>
        <taxon>Streptophyta</taxon>
        <taxon>Embryophyta</taxon>
        <taxon>Tracheophyta</taxon>
        <taxon>Spermatophyta</taxon>
        <taxon>Magnoliopsida</taxon>
        <taxon>Liliopsida</taxon>
        <taxon>Poales</taxon>
        <taxon>Poaceae</taxon>
        <taxon>BOP clade</taxon>
        <taxon>Oryzoideae</taxon>
        <taxon>Oryzeae</taxon>
        <taxon>Oryzinae</taxon>
        <taxon>Oryza</taxon>
        <taxon>Oryza meyeriana</taxon>
    </lineage>
</organism>
<sequence>MEEEDGTPASVERGRGRVTAPAMLQRRQQLWMPETAAASPMEGEGRAEEEQVLAVASGEGRRQQRVGVQLAGIAFVVALNVAVMSIMCLAGKVDVLLWLSME</sequence>
<dbReference type="EMBL" id="SPHZ02000009">
    <property type="protein sequence ID" value="KAF0899975.1"/>
    <property type="molecule type" value="Genomic_DNA"/>
</dbReference>
<keyword evidence="1" id="KW-0472">Membrane</keyword>
<protein>
    <submittedName>
        <fullName evidence="2">Uncharacterized protein</fullName>
    </submittedName>
</protein>
<dbReference type="AlphaFoldDB" id="A0A6G1CH68"/>